<proteinExistence type="inferred from homology"/>
<comment type="subcellular location">
    <subcellularLocation>
        <location evidence="1">Nucleus</location>
    </subcellularLocation>
</comment>
<dbReference type="InterPro" id="IPR058537">
    <property type="entry name" value="TPR_TNPO3_IPO13_4th"/>
</dbReference>
<evidence type="ECO:0000313" key="7">
    <source>
        <dbReference type="EMBL" id="CAK8679340.1"/>
    </source>
</evidence>
<gene>
    <name evidence="7" type="ORF">CVLEPA_LOCUS9588</name>
</gene>
<dbReference type="InterPro" id="IPR016024">
    <property type="entry name" value="ARM-type_fold"/>
</dbReference>
<dbReference type="PANTHER" id="PTHR12363">
    <property type="entry name" value="TRANSPORTIN 3 AND IMPORTIN 13"/>
    <property type="match status" value="1"/>
</dbReference>
<evidence type="ECO:0000256" key="3">
    <source>
        <dbReference type="ARBA" id="ARBA00011422"/>
    </source>
</evidence>
<comment type="subunit">
    <text evidence="3">Interacts with UBC9, RAN, RBM8A, eIF-1A and PAX6.</text>
</comment>
<organism evidence="7 8">
    <name type="scientific">Clavelina lepadiformis</name>
    <name type="common">Light-bulb sea squirt</name>
    <name type="synonym">Ascidia lepadiformis</name>
    <dbReference type="NCBI Taxonomy" id="159417"/>
    <lineage>
        <taxon>Eukaryota</taxon>
        <taxon>Metazoa</taxon>
        <taxon>Chordata</taxon>
        <taxon>Tunicata</taxon>
        <taxon>Ascidiacea</taxon>
        <taxon>Aplousobranchia</taxon>
        <taxon>Clavelinidae</taxon>
        <taxon>Clavelina</taxon>
    </lineage>
</organism>
<dbReference type="EMBL" id="CAWYQH010000057">
    <property type="protein sequence ID" value="CAK8679340.1"/>
    <property type="molecule type" value="Genomic_DNA"/>
</dbReference>
<evidence type="ECO:0000256" key="5">
    <source>
        <dbReference type="ARBA" id="ARBA00023242"/>
    </source>
</evidence>
<keyword evidence="4" id="KW-0813">Transport</keyword>
<evidence type="ECO:0000259" key="6">
    <source>
        <dbReference type="PROSITE" id="PS50166"/>
    </source>
</evidence>
<keyword evidence="8" id="KW-1185">Reference proteome</keyword>
<dbReference type="Pfam" id="PF24139">
    <property type="entry name" value="TPR_TNPO3_IPO13_4th"/>
    <property type="match status" value="1"/>
</dbReference>
<dbReference type="Proteomes" id="UP001642483">
    <property type="component" value="Unassembled WGS sequence"/>
</dbReference>
<reference evidence="7 8" key="1">
    <citation type="submission" date="2024-02" db="EMBL/GenBank/DDBJ databases">
        <authorList>
            <person name="Daric V."/>
            <person name="Darras S."/>
        </authorList>
    </citation>
    <scope>NUCLEOTIDE SEQUENCE [LARGE SCALE GENOMIC DNA]</scope>
</reference>
<dbReference type="Pfam" id="PF03810">
    <property type="entry name" value="IBN_N"/>
    <property type="match status" value="1"/>
</dbReference>
<protein>
    <recommendedName>
        <fullName evidence="6">Importin N-terminal domain-containing protein</fullName>
    </recommendedName>
</protein>
<keyword evidence="5" id="KW-0539">Nucleus</keyword>
<sequence length="945" mass="107433">MTEPEIVAENVEKALYQLYYDPSSSSKDVAQRWLTKCQRSKEAWMFAWQLLEENKASEVQYFGASCLVSKISRSWDEIPDDKVIVLRDQLFHLIERFSLLQDRKIVLTRLCVAFSAFVINCAIQGSWPSAVTDIIDKFGALSVTSVNGGDKLNFALLEMLTVLPEEYHSTNLEKYKKGRVRHLLRAGESEVMRMLVALFHDPSMKVCKESVIKCVSSWIMVGVPISEWSDFLADILECVKQPDLFDKSVDCLLTTFCSPYAQEFTVTMRKLMPLLLSLHPMLQKAIVDQDADTVLGLTRLVCGFAENQPKIILETFPDPQAGLGIIYMVLDCGRLPLQYPTEEWSSPISFTFWCSLQDELQASMGDQLQQQLHPLFYEVISCLLQKASYPKDNSHDSWSADEKEQHRIYRVDISDTFMYFLEMLGVNVLLYMFEKFKACLGERNAPSEWHEIEACLFGIHSIIETLTEFDTDLPFLKELVSVLPTIQITSLQLADTMLYTIGTLTEWLSNHPDNLWLLFSIALPCLNNQDLSMSTVLTLRRLTRECGEHLVTFASTIMEQFSAVLMRGSLRSNEESWLMQAIGHLLSCLPQQDCMKYLHSVLLVQMQQLEALSKDPPSLPNKNSIVHILTLLTNLFLTLDRRKENEESQVEQPAVIFLHQLTPIFKDILNVWVADVLIVDALCELYDKSIRSLTGDFSSLLTEVCEILCTVFQAYPHTSVLSLSQQIILVFGADEEHRGEVVALFQTIFNSCSPLYLNSSIREHPDIAHGFMRFLSHTCRKQFTLCRVSSEKNESNLLHDLFKFGILTLQLPDSESANSASMFVIEFLSLSSKHRDVCDIVQSLGKELLQVVLKAIGGNSPRSAMDHFADILFVMCGLNISMFRAYINEVIALADVPCEKIEANKKSSFVNQLLKECKNKRSYRDLVKEFTLVCRGIHGTDYANA</sequence>
<evidence type="ECO:0000313" key="8">
    <source>
        <dbReference type="Proteomes" id="UP001642483"/>
    </source>
</evidence>
<dbReference type="Gene3D" id="1.25.10.10">
    <property type="entry name" value="Leucine-rich Repeat Variant"/>
    <property type="match status" value="1"/>
</dbReference>
<dbReference type="InterPro" id="IPR040520">
    <property type="entry name" value="Importin_rep_3"/>
</dbReference>
<accession>A0ABP0FI52</accession>
<dbReference type="SUPFAM" id="SSF48371">
    <property type="entry name" value="ARM repeat"/>
    <property type="match status" value="1"/>
</dbReference>
<comment type="similarity">
    <text evidence="2">Belongs to the importin beta family.</text>
</comment>
<dbReference type="Pfam" id="PF18773">
    <property type="entry name" value="Importin_rep"/>
    <property type="match status" value="1"/>
</dbReference>
<dbReference type="InterPro" id="IPR051345">
    <property type="entry name" value="Importin_beta-like_NTR"/>
</dbReference>
<dbReference type="Pfam" id="PF18806">
    <property type="entry name" value="Importin_rep_3"/>
    <property type="match status" value="1"/>
</dbReference>
<feature type="domain" description="Importin N-terminal" evidence="6">
    <location>
        <begin position="30"/>
        <end position="96"/>
    </location>
</feature>
<dbReference type="InterPro" id="IPR040709">
    <property type="entry name" value="Importin_rep_1"/>
</dbReference>
<dbReference type="InterPro" id="IPR001494">
    <property type="entry name" value="Importin-beta_N"/>
</dbReference>
<name>A0ABP0FI52_CLALP</name>
<evidence type="ECO:0000256" key="2">
    <source>
        <dbReference type="ARBA" id="ARBA00007991"/>
    </source>
</evidence>
<dbReference type="PANTHER" id="PTHR12363:SF33">
    <property type="entry name" value="IMPORTIN-13"/>
    <property type="match status" value="1"/>
</dbReference>
<evidence type="ECO:0000256" key="1">
    <source>
        <dbReference type="ARBA" id="ARBA00004123"/>
    </source>
</evidence>
<dbReference type="SMART" id="SM00913">
    <property type="entry name" value="IBN_N"/>
    <property type="match status" value="1"/>
</dbReference>
<evidence type="ECO:0000256" key="4">
    <source>
        <dbReference type="ARBA" id="ARBA00022448"/>
    </source>
</evidence>
<dbReference type="InterPro" id="IPR011989">
    <property type="entry name" value="ARM-like"/>
</dbReference>
<comment type="caution">
    <text evidence="7">The sequence shown here is derived from an EMBL/GenBank/DDBJ whole genome shotgun (WGS) entry which is preliminary data.</text>
</comment>
<dbReference type="PROSITE" id="PS50166">
    <property type="entry name" value="IMPORTIN_B_NT"/>
    <property type="match status" value="1"/>
</dbReference>